<dbReference type="Proteomes" id="UP000469870">
    <property type="component" value="Unassembled WGS sequence"/>
</dbReference>
<reference evidence="1 2" key="1">
    <citation type="submission" date="2019-11" db="EMBL/GenBank/DDBJ databases">
        <title>Characterisation of Fundicoccus ignavus gen. nov. sp. nov., a novel genus of the family Aerococcaceae isolated from bulk tank milk.</title>
        <authorList>
            <person name="Siebert A."/>
            <person name="Huptas C."/>
            <person name="Wenning M."/>
            <person name="Scherer S."/>
            <person name="Doll E.V."/>
        </authorList>
    </citation>
    <scope>NUCLEOTIDE SEQUENCE [LARGE SCALE GENOMIC DNA]</scope>
    <source>
        <strain evidence="1 2">DSM 109653</strain>
    </source>
</reference>
<dbReference type="RefSeq" id="WP_153861318.1">
    <property type="nucleotide sequence ID" value="NZ_WJQR01000002.1"/>
</dbReference>
<proteinExistence type="predicted"/>
<organism evidence="1 2">
    <name type="scientific">Fundicoccus ignavus</name>
    <dbReference type="NCBI Taxonomy" id="2664442"/>
    <lineage>
        <taxon>Bacteria</taxon>
        <taxon>Bacillati</taxon>
        <taxon>Bacillota</taxon>
        <taxon>Bacilli</taxon>
        <taxon>Lactobacillales</taxon>
        <taxon>Aerococcaceae</taxon>
        <taxon>Fundicoccus</taxon>
    </lineage>
</organism>
<gene>
    <name evidence="1" type="ORF">GIY11_02190</name>
</gene>
<accession>A0A844BL06</accession>
<dbReference type="AlphaFoldDB" id="A0A844BL06"/>
<evidence type="ECO:0000313" key="2">
    <source>
        <dbReference type="Proteomes" id="UP000469870"/>
    </source>
</evidence>
<comment type="caution">
    <text evidence="1">The sequence shown here is derived from an EMBL/GenBank/DDBJ whole genome shotgun (WGS) entry which is preliminary data.</text>
</comment>
<evidence type="ECO:0000313" key="1">
    <source>
        <dbReference type="EMBL" id="MRI80838.1"/>
    </source>
</evidence>
<protein>
    <recommendedName>
        <fullName evidence="3">Transposase</fullName>
    </recommendedName>
</protein>
<name>A0A844BL06_9LACT</name>
<sequence length="134" mass="16202">MVSRHCALTDIEAYRCFFPERYQSKILYEYPKYDDIHKELQRVGVTLKILWQEYVDGCRKKESITVGYSKFWEDYQKHIAKYRLANHLTHKPRVTVQVDWGKSKLESNVKSRKHFYSQDDFSAVVLYILFSYLF</sequence>
<evidence type="ECO:0008006" key="3">
    <source>
        <dbReference type="Google" id="ProtNLM"/>
    </source>
</evidence>
<dbReference type="EMBL" id="WJQR01000002">
    <property type="protein sequence ID" value="MRI80838.1"/>
    <property type="molecule type" value="Genomic_DNA"/>
</dbReference>